<name>A0A4R3Z901_9FIRM</name>
<dbReference type="PANTHER" id="PTHR38438">
    <property type="entry name" value="RIBOFLAVIN TRANSPORTER RIBU"/>
    <property type="match status" value="1"/>
</dbReference>
<dbReference type="GO" id="GO:0032217">
    <property type="term" value="F:riboflavin transmembrane transporter activity"/>
    <property type="evidence" value="ECO:0007669"/>
    <property type="project" value="UniProtKB-UniRule"/>
</dbReference>
<dbReference type="Pfam" id="PF12822">
    <property type="entry name" value="ECF_trnsprt"/>
    <property type="match status" value="1"/>
</dbReference>
<feature type="transmembrane region" description="Helical" evidence="9">
    <location>
        <begin position="110"/>
        <end position="129"/>
    </location>
</feature>
<keyword evidence="3 8" id="KW-0813">Transport</keyword>
<evidence type="ECO:0000256" key="2">
    <source>
        <dbReference type="ARBA" id="ARBA00005540"/>
    </source>
</evidence>
<dbReference type="InterPro" id="IPR025720">
    <property type="entry name" value="RibU"/>
</dbReference>
<evidence type="ECO:0000313" key="11">
    <source>
        <dbReference type="Proteomes" id="UP000295515"/>
    </source>
</evidence>
<reference evidence="10 11" key="1">
    <citation type="submission" date="2019-03" db="EMBL/GenBank/DDBJ databases">
        <title>Genomic Encyclopedia of Type Strains, Phase IV (KMG-IV): sequencing the most valuable type-strain genomes for metagenomic binning, comparative biology and taxonomic classification.</title>
        <authorList>
            <person name="Goeker M."/>
        </authorList>
    </citation>
    <scope>NUCLEOTIDE SEQUENCE [LARGE SCALE GENOMIC DNA]</scope>
    <source>
        <strain evidence="10 11">DSM 29487</strain>
    </source>
</reference>
<feature type="transmembrane region" description="Helical" evidence="9">
    <location>
        <begin position="44"/>
        <end position="68"/>
    </location>
</feature>
<comment type="caution">
    <text evidence="10">The sequence shown here is derived from an EMBL/GenBank/DDBJ whole genome shotgun (WGS) entry which is preliminary data.</text>
</comment>
<keyword evidence="7 8" id="KW-0472">Membrane</keyword>
<evidence type="ECO:0000256" key="4">
    <source>
        <dbReference type="ARBA" id="ARBA00022475"/>
    </source>
</evidence>
<dbReference type="PIRSF" id="PIRSF037778">
    <property type="entry name" value="UCP037778_transp_RibU"/>
    <property type="match status" value="1"/>
</dbReference>
<dbReference type="Proteomes" id="UP000295515">
    <property type="component" value="Unassembled WGS sequence"/>
</dbReference>
<evidence type="ECO:0000256" key="3">
    <source>
        <dbReference type="ARBA" id="ARBA00022448"/>
    </source>
</evidence>
<evidence type="ECO:0000313" key="10">
    <source>
        <dbReference type="EMBL" id="TCW01591.1"/>
    </source>
</evidence>
<dbReference type="InterPro" id="IPR024529">
    <property type="entry name" value="ECF_trnsprt_substrate-spec"/>
</dbReference>
<evidence type="ECO:0000256" key="1">
    <source>
        <dbReference type="ARBA" id="ARBA00004651"/>
    </source>
</evidence>
<dbReference type="GeneID" id="98914532"/>
<protein>
    <recommendedName>
        <fullName evidence="8">Riboflavin transporter</fullName>
    </recommendedName>
</protein>
<keyword evidence="11" id="KW-1185">Reference proteome</keyword>
<gene>
    <name evidence="10" type="ORF">EDD60_10344</name>
</gene>
<keyword evidence="5 9" id="KW-0812">Transmembrane</keyword>
<evidence type="ECO:0000256" key="5">
    <source>
        <dbReference type="ARBA" id="ARBA00022692"/>
    </source>
</evidence>
<sequence>MKNMKVKEMTTLGILCAFAIVINLLAIFPLVPAVPWLTYDPKDIIIVIGGFIYGPFASFMMSAICSIIEIMIKGGTVLDVLMDVIATCSFACVAAAIYKKKHTKQGAMLALGAGVICMTIAMVFWNYIVTPIYYGMPREAVVALLLPGIIPFNLLKAGLNAGVTLFLYKSIVTILRSTNLVERHDDQAYQKNSYLIIVGFFIIITSLCIILAMQGII</sequence>
<evidence type="ECO:0000256" key="7">
    <source>
        <dbReference type="ARBA" id="ARBA00023136"/>
    </source>
</evidence>
<evidence type="ECO:0000256" key="8">
    <source>
        <dbReference type="PIRNR" id="PIRNR037778"/>
    </source>
</evidence>
<keyword evidence="6 9" id="KW-1133">Transmembrane helix</keyword>
<feature type="transmembrane region" description="Helical" evidence="9">
    <location>
        <begin position="194"/>
        <end position="213"/>
    </location>
</feature>
<dbReference type="PANTHER" id="PTHR38438:SF1">
    <property type="entry name" value="RIBOFLAVIN TRANSPORTER RIBU"/>
    <property type="match status" value="1"/>
</dbReference>
<organism evidence="10 11">
    <name type="scientific">Longibaculum muris</name>
    <dbReference type="NCBI Taxonomy" id="1796628"/>
    <lineage>
        <taxon>Bacteria</taxon>
        <taxon>Bacillati</taxon>
        <taxon>Bacillota</taxon>
        <taxon>Erysipelotrichia</taxon>
        <taxon>Erysipelotrichales</taxon>
        <taxon>Coprobacillaceae</taxon>
        <taxon>Longibaculum</taxon>
    </lineage>
</organism>
<dbReference type="EMBL" id="SMCQ01000003">
    <property type="protein sequence ID" value="TCW01591.1"/>
    <property type="molecule type" value="Genomic_DNA"/>
</dbReference>
<proteinExistence type="inferred from homology"/>
<comment type="function">
    <text evidence="8">Probably a riboflavin-binding protein that interacts with the energy-coupling factor (ECF) ABC-transporter complex.</text>
</comment>
<evidence type="ECO:0000256" key="9">
    <source>
        <dbReference type="SAM" id="Phobius"/>
    </source>
</evidence>
<comment type="subcellular location">
    <subcellularLocation>
        <location evidence="1">Cell membrane</location>
        <topology evidence="1">Multi-pass membrane protein</topology>
    </subcellularLocation>
</comment>
<evidence type="ECO:0000256" key="6">
    <source>
        <dbReference type="ARBA" id="ARBA00022989"/>
    </source>
</evidence>
<comment type="similarity">
    <text evidence="2 8">Belongs to the prokaryotic riboflavin transporter (P-RFT) (TC 2.A.87) family.</text>
</comment>
<dbReference type="AlphaFoldDB" id="A0A4R3Z901"/>
<feature type="transmembrane region" description="Helical" evidence="9">
    <location>
        <begin position="141"/>
        <end position="168"/>
    </location>
</feature>
<accession>A0A4R3Z901</accession>
<keyword evidence="4 8" id="KW-1003">Cell membrane</keyword>
<dbReference type="Gene3D" id="1.10.1760.20">
    <property type="match status" value="1"/>
</dbReference>
<dbReference type="GO" id="GO:0005886">
    <property type="term" value="C:plasma membrane"/>
    <property type="evidence" value="ECO:0007669"/>
    <property type="project" value="UniProtKB-SubCell"/>
</dbReference>
<dbReference type="RefSeq" id="WP_132226217.1">
    <property type="nucleotide sequence ID" value="NZ_CAUWFI010000004.1"/>
</dbReference>
<feature type="transmembrane region" description="Helical" evidence="9">
    <location>
        <begin position="12"/>
        <end position="32"/>
    </location>
</feature>